<dbReference type="Gene3D" id="3.40.50.300">
    <property type="entry name" value="P-loop containing nucleotide triphosphate hydrolases"/>
    <property type="match status" value="1"/>
</dbReference>
<dbReference type="EMBL" id="CAEZYQ010000020">
    <property type="protein sequence ID" value="CAB4757579.1"/>
    <property type="molecule type" value="Genomic_DNA"/>
</dbReference>
<dbReference type="AlphaFoldDB" id="A0A6J6UGL4"/>
<protein>
    <submittedName>
        <fullName evidence="1">Unannotated protein</fullName>
    </submittedName>
</protein>
<organism evidence="1">
    <name type="scientific">freshwater metagenome</name>
    <dbReference type="NCBI Taxonomy" id="449393"/>
    <lineage>
        <taxon>unclassified sequences</taxon>
        <taxon>metagenomes</taxon>
        <taxon>ecological metagenomes</taxon>
    </lineage>
</organism>
<gene>
    <name evidence="1" type="ORF">UFOPK2761_02411</name>
</gene>
<evidence type="ECO:0000313" key="1">
    <source>
        <dbReference type="EMBL" id="CAB4757579.1"/>
    </source>
</evidence>
<dbReference type="SUPFAM" id="SSF52540">
    <property type="entry name" value="P-loop containing nucleoside triphosphate hydrolases"/>
    <property type="match status" value="1"/>
</dbReference>
<reference evidence="1" key="1">
    <citation type="submission" date="2020-05" db="EMBL/GenBank/DDBJ databases">
        <authorList>
            <person name="Chiriac C."/>
            <person name="Salcher M."/>
            <person name="Ghai R."/>
            <person name="Kavagutti S V."/>
        </authorList>
    </citation>
    <scope>NUCLEOTIDE SEQUENCE</scope>
</reference>
<sequence length="361" mass="40624">MVDAPLDAPRLDADPAQLLDTSRGRRIVFVVGSGRSGTSTLSGSLQALGMHVPQPEVVADETNPKGFGEPQWVVDLHDELLRRANVAVSDARPSAWFETGKLTHVEPLRRRMHEWLEQQFVEGGPELVVKDPRLAWFLGLWRGAAMRCDAQPGYVTMLRPVTEVVGSKQRYYDAKAGEVNRTAAWVNMMLHCERSTRESARAFVRYHDLLDDWTVPVFGLGQQFDLDAVKSAAANDIRRVHQFVDPSLRRVRITWDELEVPKRLREIAQETWEALDRLPDEGGDTPQVRETLDQLRAAYSELYEEAAALSQSTAMAARREGFGEGVRSTQKSGAERIPHWVRALVPGFLRRGARKVLGRAR</sequence>
<dbReference type="InterPro" id="IPR027417">
    <property type="entry name" value="P-loop_NTPase"/>
</dbReference>
<name>A0A6J6UGL4_9ZZZZ</name>
<accession>A0A6J6UGL4</accession>
<proteinExistence type="predicted"/>